<dbReference type="Proteomes" id="UP000654482">
    <property type="component" value="Unassembled WGS sequence"/>
</dbReference>
<dbReference type="InterPro" id="IPR046373">
    <property type="entry name" value="Acyl-CoA_Oxase/DH_mid-dom_sf"/>
</dbReference>
<evidence type="ECO:0000313" key="3">
    <source>
        <dbReference type="Proteomes" id="UP000654482"/>
    </source>
</evidence>
<protein>
    <submittedName>
        <fullName evidence="2">Acyl-CoA/acyl-ACP dehydrogenase</fullName>
    </submittedName>
</protein>
<dbReference type="PANTHER" id="PTHR43884">
    <property type="entry name" value="ACYL-COA DEHYDROGENASE"/>
    <property type="match status" value="1"/>
</dbReference>
<feature type="domain" description="Acyl-CoA dehydrogenase/oxidase N-terminal" evidence="1">
    <location>
        <begin position="10"/>
        <end position="111"/>
    </location>
</feature>
<evidence type="ECO:0000259" key="1">
    <source>
        <dbReference type="Pfam" id="PF02771"/>
    </source>
</evidence>
<dbReference type="AlphaFoldDB" id="A0A8J7ITS9"/>
<sequence>MTDGYCLHLAESYLQESVAPHAGDIDAGFDALQLALQGLGDRALLALKVPKQWQGKGLSPLEFHHFQETVASYSGALAFLQTQHQTAGALLANGTNEALKHAYLPLMGTGEVLVGVGFSHLRRQGKPTLTALEVDSGYELTGNVPWITGFGFFHHFIIGATLPTGEAVYGLMPLENLVQPAGGTLQFSPPMQLAAMESTNTVSARLEGWFLEKDRLITIEPRDRIREKDRKNVLNASSFALGCAKAGLTILQTAYHKKQFPFLLEAHNALEQELENCRRAILENLQTQTLNFEQRLSLRAEAIHLAQRCAQAAVTASSGAANGKSHPAQRVYQEALMFAVVAQTPAVMEATLARLLSPFPQRV</sequence>
<comment type="caution">
    <text evidence="2">The sequence shown here is derived from an EMBL/GenBank/DDBJ whole genome shotgun (WGS) entry which is preliminary data.</text>
</comment>
<dbReference type="InterPro" id="IPR013786">
    <property type="entry name" value="AcylCoA_DH/ox_N"/>
</dbReference>
<dbReference type="RefSeq" id="WP_194030140.1">
    <property type="nucleotide sequence ID" value="NZ_JADEWZ010000020.1"/>
</dbReference>
<dbReference type="GO" id="GO:0050660">
    <property type="term" value="F:flavin adenine dinucleotide binding"/>
    <property type="evidence" value="ECO:0007669"/>
    <property type="project" value="InterPro"/>
</dbReference>
<dbReference type="InterPro" id="IPR037069">
    <property type="entry name" value="AcylCoA_DH/ox_N_sf"/>
</dbReference>
<dbReference type="Pfam" id="PF02771">
    <property type="entry name" value="Acyl-CoA_dh_N"/>
    <property type="match status" value="1"/>
</dbReference>
<dbReference type="Gene3D" id="2.40.110.10">
    <property type="entry name" value="Butyryl-CoA Dehydrogenase, subunit A, domain 2"/>
    <property type="match status" value="1"/>
</dbReference>
<dbReference type="PANTHER" id="PTHR43884:SF12">
    <property type="entry name" value="ISOVALERYL-COA DEHYDROGENASE, MITOCHONDRIAL-RELATED"/>
    <property type="match status" value="1"/>
</dbReference>
<dbReference type="SUPFAM" id="SSF56645">
    <property type="entry name" value="Acyl-CoA dehydrogenase NM domain-like"/>
    <property type="match status" value="1"/>
</dbReference>
<proteinExistence type="predicted"/>
<dbReference type="Gene3D" id="1.10.540.10">
    <property type="entry name" value="Acyl-CoA dehydrogenase/oxidase, N-terminal domain"/>
    <property type="match status" value="1"/>
</dbReference>
<dbReference type="InterPro" id="IPR009100">
    <property type="entry name" value="AcylCoA_DH/oxidase_NM_dom_sf"/>
</dbReference>
<name>A0A8J7ITS9_9CYAN</name>
<evidence type="ECO:0000313" key="2">
    <source>
        <dbReference type="EMBL" id="MBE9117047.1"/>
    </source>
</evidence>
<accession>A0A8J7ITS9</accession>
<dbReference type="EMBL" id="JADEWZ010000020">
    <property type="protein sequence ID" value="MBE9117047.1"/>
    <property type="molecule type" value="Genomic_DNA"/>
</dbReference>
<reference evidence="2" key="1">
    <citation type="submission" date="2020-10" db="EMBL/GenBank/DDBJ databases">
        <authorList>
            <person name="Castelo-Branco R."/>
            <person name="Eusebio N."/>
            <person name="Adriana R."/>
            <person name="Vieira A."/>
            <person name="Brugerolle De Fraissinette N."/>
            <person name="Rezende De Castro R."/>
            <person name="Schneider M.P."/>
            <person name="Vasconcelos V."/>
            <person name="Leao P.N."/>
        </authorList>
    </citation>
    <scope>NUCLEOTIDE SEQUENCE</scope>
    <source>
        <strain evidence="2">LEGE 07157</strain>
    </source>
</reference>
<keyword evidence="3" id="KW-1185">Reference proteome</keyword>
<dbReference type="GO" id="GO:0003995">
    <property type="term" value="F:acyl-CoA dehydrogenase activity"/>
    <property type="evidence" value="ECO:0007669"/>
    <property type="project" value="TreeGrafter"/>
</dbReference>
<organism evidence="2 3">
    <name type="scientific">Lusitaniella coriacea LEGE 07157</name>
    <dbReference type="NCBI Taxonomy" id="945747"/>
    <lineage>
        <taxon>Bacteria</taxon>
        <taxon>Bacillati</taxon>
        <taxon>Cyanobacteriota</taxon>
        <taxon>Cyanophyceae</taxon>
        <taxon>Spirulinales</taxon>
        <taxon>Lusitaniellaceae</taxon>
        <taxon>Lusitaniella</taxon>
    </lineage>
</organism>
<gene>
    <name evidence="2" type="ORF">IQ249_14190</name>
</gene>